<dbReference type="Proteomes" id="UP000176943">
    <property type="component" value="Unassembled WGS sequence"/>
</dbReference>
<sequence length="202" mass="22658">MIVAQGLVEAPVLDALFKLTARPRPEDALRALREVDVQDAVLAAAQRMRHLAIEEDDARKERGQPLINYRRFYVGGVGIGVVLGRRYSTPYEWWVFAASNTKPSKKADKYCAEMRIIRAAKEVRCSCIGGIGVLGENQPDGRSGNLRKTLDPCGGCRDCMRHVGNRYLFRARTLIMTAQPLSQVRYVETLPKMMAAHGEKWP</sequence>
<evidence type="ECO:0008006" key="3">
    <source>
        <dbReference type="Google" id="ProtNLM"/>
    </source>
</evidence>
<dbReference type="AlphaFoldDB" id="A0A1F4Y0S4"/>
<evidence type="ECO:0000313" key="2">
    <source>
        <dbReference type="Proteomes" id="UP000176943"/>
    </source>
</evidence>
<reference evidence="1 2" key="1">
    <citation type="journal article" date="2016" name="Nat. Commun.">
        <title>Thousands of microbial genomes shed light on interconnected biogeochemical processes in an aquifer system.</title>
        <authorList>
            <person name="Anantharaman K."/>
            <person name="Brown C.T."/>
            <person name="Hug L.A."/>
            <person name="Sharon I."/>
            <person name="Castelle C.J."/>
            <person name="Probst A.J."/>
            <person name="Thomas B.C."/>
            <person name="Singh A."/>
            <person name="Wilkins M.J."/>
            <person name="Karaoz U."/>
            <person name="Brodie E.L."/>
            <person name="Williams K.H."/>
            <person name="Hubbard S.S."/>
            <person name="Banfield J.F."/>
        </authorList>
    </citation>
    <scope>NUCLEOTIDE SEQUENCE [LARGE SCALE GENOMIC DNA]</scope>
</reference>
<name>A0A1F4Y0S4_9BACT</name>
<accession>A0A1F4Y0S4</accession>
<dbReference type="EMBL" id="MEWY01000002">
    <property type="protein sequence ID" value="OGC87484.1"/>
    <property type="molecule type" value="Genomic_DNA"/>
</dbReference>
<gene>
    <name evidence="1" type="ORF">A3B33_02445</name>
</gene>
<comment type="caution">
    <text evidence="1">The sequence shown here is derived from an EMBL/GenBank/DDBJ whole genome shotgun (WGS) entry which is preliminary data.</text>
</comment>
<organism evidence="1 2">
    <name type="scientific">Candidatus Adlerbacteria bacterium RIFCSPLOWO2_01_FULL_54_16</name>
    <dbReference type="NCBI Taxonomy" id="1797244"/>
    <lineage>
        <taxon>Bacteria</taxon>
        <taxon>Candidatus Adleribacteriota</taxon>
    </lineage>
</organism>
<protein>
    <recommendedName>
        <fullName evidence="3">CMP/dCMP-type deaminase domain-containing protein</fullName>
    </recommendedName>
</protein>
<proteinExistence type="predicted"/>
<evidence type="ECO:0000313" key="1">
    <source>
        <dbReference type="EMBL" id="OGC87484.1"/>
    </source>
</evidence>